<evidence type="ECO:0000313" key="2">
    <source>
        <dbReference type="Proteomes" id="UP000070675"/>
    </source>
</evidence>
<keyword evidence="2" id="KW-1185">Reference proteome</keyword>
<organism evidence="1 2">
    <name type="scientific">Atopobium deltae</name>
    <dbReference type="NCBI Taxonomy" id="1393034"/>
    <lineage>
        <taxon>Bacteria</taxon>
        <taxon>Bacillati</taxon>
        <taxon>Actinomycetota</taxon>
        <taxon>Coriobacteriia</taxon>
        <taxon>Coriobacteriales</taxon>
        <taxon>Atopobiaceae</taxon>
        <taxon>Atopobium</taxon>
    </lineage>
</organism>
<name>A0A133XVI3_9ACTN</name>
<dbReference type="AlphaFoldDB" id="A0A133XVI3"/>
<comment type="caution">
    <text evidence="1">The sequence shown here is derived from an EMBL/GenBank/DDBJ whole genome shotgun (WGS) entry which is preliminary data.</text>
</comment>
<reference evidence="2" key="1">
    <citation type="submission" date="2016-01" db="EMBL/GenBank/DDBJ databases">
        <authorList>
            <person name="Mitreva M."/>
            <person name="Pepin K.H."/>
            <person name="Mihindukulasuriya K.A."/>
            <person name="Fulton R."/>
            <person name="Fronick C."/>
            <person name="O'Laughlin M."/>
            <person name="Miner T."/>
            <person name="Herter B."/>
            <person name="Rosa B.A."/>
            <person name="Cordes M."/>
            <person name="Tomlinson C."/>
            <person name="Wollam A."/>
            <person name="Palsikar V.B."/>
            <person name="Mardis E.R."/>
            <person name="Wilson R.K."/>
        </authorList>
    </citation>
    <scope>NUCLEOTIDE SEQUENCE [LARGE SCALE GENOMIC DNA]</scope>
    <source>
        <strain evidence="2">DNF00019</strain>
    </source>
</reference>
<dbReference type="EMBL" id="LSCR01000009">
    <property type="protein sequence ID" value="KXB34944.1"/>
    <property type="molecule type" value="Genomic_DNA"/>
</dbReference>
<dbReference type="Proteomes" id="UP000070675">
    <property type="component" value="Unassembled WGS sequence"/>
</dbReference>
<accession>A0A133XVI3</accession>
<protein>
    <submittedName>
        <fullName evidence="1">Uncharacterized protein</fullName>
    </submittedName>
</protein>
<gene>
    <name evidence="1" type="ORF">HMPREF3192_00689</name>
</gene>
<sequence length="41" mass="4856">MRGRAWYFQATHARPRVFGSIFMTCTQDLPHNHDSTRNHDP</sequence>
<dbReference type="STRING" id="1393034.HMPREF3192_00689"/>
<proteinExistence type="predicted"/>
<dbReference type="PATRIC" id="fig|1393034.3.peg.666"/>
<evidence type="ECO:0000313" key="1">
    <source>
        <dbReference type="EMBL" id="KXB34944.1"/>
    </source>
</evidence>